<evidence type="ECO:0000313" key="3">
    <source>
        <dbReference type="Proteomes" id="UP000583387"/>
    </source>
</evidence>
<feature type="domain" description="SnoaL-like" evidence="1">
    <location>
        <begin position="10"/>
        <end position="116"/>
    </location>
</feature>
<evidence type="ECO:0000313" key="2">
    <source>
        <dbReference type="EMBL" id="CAD5106132.1"/>
    </source>
</evidence>
<dbReference type="InterPro" id="IPR037401">
    <property type="entry name" value="SnoaL-like"/>
</dbReference>
<dbReference type="RefSeq" id="WP_187669527.1">
    <property type="nucleotide sequence ID" value="NZ_CAJFCI010000016.1"/>
</dbReference>
<dbReference type="Proteomes" id="UP000583387">
    <property type="component" value="Unassembled WGS sequence"/>
</dbReference>
<accession>A0A7U7EKI0</accession>
<proteinExistence type="predicted"/>
<dbReference type="Gene3D" id="3.10.450.50">
    <property type="match status" value="1"/>
</dbReference>
<keyword evidence="3" id="KW-1185">Reference proteome</keyword>
<comment type="caution">
    <text evidence="2">The sequence shown here is derived from an EMBL/GenBank/DDBJ whole genome shotgun (WGS) entry which is preliminary data.</text>
</comment>
<evidence type="ECO:0000259" key="1">
    <source>
        <dbReference type="Pfam" id="PF12680"/>
    </source>
</evidence>
<reference evidence="2 3" key="1">
    <citation type="submission" date="2020-08" db="EMBL/GenBank/DDBJ databases">
        <authorList>
            <person name="Criscuolo A."/>
        </authorList>
    </citation>
    <scope>NUCLEOTIDE SEQUENCE [LARGE SCALE GENOMIC DNA]</scope>
    <source>
        <strain evidence="2">CIP111764</strain>
    </source>
</reference>
<dbReference type="SUPFAM" id="SSF54427">
    <property type="entry name" value="NTF2-like"/>
    <property type="match status" value="1"/>
</dbReference>
<organism evidence="2 3">
    <name type="scientific">Zestomonas carbonaria</name>
    <dbReference type="NCBI Taxonomy" id="2762745"/>
    <lineage>
        <taxon>Bacteria</taxon>
        <taxon>Pseudomonadati</taxon>
        <taxon>Pseudomonadota</taxon>
        <taxon>Gammaproteobacteria</taxon>
        <taxon>Pseudomonadales</taxon>
        <taxon>Pseudomonadaceae</taxon>
        <taxon>Zestomonas</taxon>
    </lineage>
</organism>
<gene>
    <name evidence="2" type="ORF">PSEWESI4_00392</name>
</gene>
<name>A0A7U7EKI0_9GAMM</name>
<sequence length="131" mass="14345">MSTEQNIEVVRRYFDAVVRGDLEAVGDAFSGDIEWHQPGKGALSGLHRGKEAVFTLLGQFMERSGGSFRIDSVGPLMAQGDLVATSLHFRAEKPDASISMSGVDVLRIADGRIREVWLFSEDQAAEDAFWG</sequence>
<dbReference type="EMBL" id="CAJFCI010000016">
    <property type="protein sequence ID" value="CAD5106132.1"/>
    <property type="molecule type" value="Genomic_DNA"/>
</dbReference>
<dbReference type="Pfam" id="PF12680">
    <property type="entry name" value="SnoaL_2"/>
    <property type="match status" value="1"/>
</dbReference>
<protein>
    <recommendedName>
        <fullName evidence="1">SnoaL-like domain-containing protein</fullName>
    </recommendedName>
</protein>
<dbReference type="InterPro" id="IPR032710">
    <property type="entry name" value="NTF2-like_dom_sf"/>
</dbReference>
<dbReference type="AlphaFoldDB" id="A0A7U7EKI0"/>